<proteinExistence type="predicted"/>
<keyword evidence="1" id="KW-0732">Signal</keyword>
<feature type="chain" id="PRO_5034718242" evidence="1">
    <location>
        <begin position="22"/>
        <end position="142"/>
    </location>
</feature>
<evidence type="ECO:0000313" key="3">
    <source>
        <dbReference type="EMBL" id="CAG6448548.1"/>
    </source>
</evidence>
<dbReference type="EMBL" id="HBUE01011325">
    <property type="protein sequence ID" value="CAG6448548.1"/>
    <property type="molecule type" value="Transcribed_RNA"/>
</dbReference>
<sequence>MNVAILSITMVLGMIDILTRCCCVPDSAGERKAGGLPGKCRIDIDGYLIEIVICLMNGNRTNSVASRTWRRSLNSAIKASLVLLVHDKNVYNCATKNKTGHGSTKTVLLTGELLRLADLSFEQPGTRKSSAHNFRRHYTKVH</sequence>
<reference evidence="3" key="1">
    <citation type="submission" date="2021-05" db="EMBL/GenBank/DDBJ databases">
        <authorList>
            <person name="Alioto T."/>
            <person name="Alioto T."/>
            <person name="Gomez Garrido J."/>
        </authorList>
    </citation>
    <scope>NUCLEOTIDE SEQUENCE</scope>
</reference>
<accession>A0A8D8A4X6</accession>
<organism evidence="3">
    <name type="scientific">Culex pipiens</name>
    <name type="common">House mosquito</name>
    <dbReference type="NCBI Taxonomy" id="7175"/>
    <lineage>
        <taxon>Eukaryota</taxon>
        <taxon>Metazoa</taxon>
        <taxon>Ecdysozoa</taxon>
        <taxon>Arthropoda</taxon>
        <taxon>Hexapoda</taxon>
        <taxon>Insecta</taxon>
        <taxon>Pterygota</taxon>
        <taxon>Neoptera</taxon>
        <taxon>Endopterygota</taxon>
        <taxon>Diptera</taxon>
        <taxon>Nematocera</taxon>
        <taxon>Culicoidea</taxon>
        <taxon>Culicidae</taxon>
        <taxon>Culicinae</taxon>
        <taxon>Culicini</taxon>
        <taxon>Culex</taxon>
        <taxon>Culex</taxon>
    </lineage>
</organism>
<dbReference type="AlphaFoldDB" id="A0A8D8A4X6"/>
<feature type="signal peptide" evidence="1">
    <location>
        <begin position="1"/>
        <end position="21"/>
    </location>
</feature>
<evidence type="ECO:0000259" key="2">
    <source>
        <dbReference type="PROSITE" id="PS50835"/>
    </source>
</evidence>
<feature type="domain" description="Ig-like" evidence="2">
    <location>
        <begin position="45"/>
        <end position="110"/>
    </location>
</feature>
<name>A0A8D8A4X6_CULPI</name>
<evidence type="ECO:0000256" key="1">
    <source>
        <dbReference type="SAM" id="SignalP"/>
    </source>
</evidence>
<dbReference type="PROSITE" id="PS50835">
    <property type="entry name" value="IG_LIKE"/>
    <property type="match status" value="1"/>
</dbReference>
<dbReference type="InterPro" id="IPR007110">
    <property type="entry name" value="Ig-like_dom"/>
</dbReference>
<protein>
    <submittedName>
        <fullName evidence="3">(northern house mosquito) hypothetical protein</fullName>
    </submittedName>
</protein>